<name>A0A0D1KRG2_BACIU</name>
<evidence type="ECO:0000256" key="4">
    <source>
        <dbReference type="HAMAP-Rule" id="MF_01241"/>
    </source>
</evidence>
<dbReference type="AlphaFoldDB" id="A0A0D1KRG2"/>
<dbReference type="InterPro" id="IPR018321">
    <property type="entry name" value="Glucosamine6P_isomerase_CS"/>
</dbReference>
<comment type="caution">
    <text evidence="6">The sequence shown here is derived from an EMBL/GenBank/DDBJ whole genome shotgun (WGS) entry which is preliminary data.</text>
</comment>
<sequence length="242" mass="27092">MKVMECQTYEELSQKAARITADTIKEKPDAVLGLATGGTPEGTYRELIRLHQTENLSFQNVTTVNLDEYARLSSDDPNSYHFYMNDRFFQHIDSKPSRHFIPNGNADDLEDECRRYEQLVESLGGTDIQLLGIGRNGHIGFNEPGTSFKSRTHVVTLNEQTRQANARYFPSIDSVPKKALTMGIQTILSSKRILLLISGKSKAEAVRKLLEGNISEDFPASALHLHSDVTVLIDREAASLRP</sequence>
<comment type="catalytic activity">
    <reaction evidence="1 4">
        <text>alpha-D-glucosamine 6-phosphate + H2O = beta-D-fructose 6-phosphate + NH4(+)</text>
        <dbReference type="Rhea" id="RHEA:12172"/>
        <dbReference type="ChEBI" id="CHEBI:15377"/>
        <dbReference type="ChEBI" id="CHEBI:28938"/>
        <dbReference type="ChEBI" id="CHEBI:57634"/>
        <dbReference type="ChEBI" id="CHEBI:75989"/>
        <dbReference type="EC" id="3.5.99.6"/>
    </reaction>
</comment>
<dbReference type="InterPro" id="IPR037171">
    <property type="entry name" value="NagB/RpiA_transferase-like"/>
</dbReference>
<evidence type="ECO:0000313" key="6">
    <source>
        <dbReference type="EMBL" id="KIU05791.1"/>
    </source>
</evidence>
<comment type="similarity">
    <text evidence="4">Belongs to the glucosamine/galactosamine-6-phosphate isomerase family. NagB subfamily.</text>
</comment>
<comment type="caution">
    <text evidence="4">Lacks conserved residue(s) required for the propagation of feature annotation.</text>
</comment>
<keyword evidence="3 4" id="KW-0119">Carbohydrate metabolism</keyword>
<dbReference type="PANTHER" id="PTHR11280:SF5">
    <property type="entry name" value="GLUCOSAMINE-6-PHOSPHATE ISOMERASE"/>
    <property type="match status" value="1"/>
</dbReference>
<dbReference type="GO" id="GO:0019262">
    <property type="term" value="P:N-acetylneuraminate catabolic process"/>
    <property type="evidence" value="ECO:0007669"/>
    <property type="project" value="UniProtKB-UniRule"/>
</dbReference>
<dbReference type="PROSITE" id="PS01161">
    <property type="entry name" value="GLC_GALNAC_ISOMERASE"/>
    <property type="match status" value="1"/>
</dbReference>
<accession>A0A0D1KRG2</accession>
<protein>
    <recommendedName>
        <fullName evidence="4">Glucosamine-6-phosphate deaminase</fullName>
        <ecNumber evidence="4">3.5.99.6</ecNumber>
    </recommendedName>
    <alternativeName>
        <fullName evidence="4">GlcN6P deaminase</fullName>
        <shortName evidence="4">GNPDA</shortName>
    </alternativeName>
    <alternativeName>
        <fullName evidence="4">Glucosamine-6-phosphate isomerase</fullName>
    </alternativeName>
</protein>
<dbReference type="STRING" id="483913.AN935_17620"/>
<dbReference type="GO" id="GO:0005737">
    <property type="term" value="C:cytoplasm"/>
    <property type="evidence" value="ECO:0007669"/>
    <property type="project" value="TreeGrafter"/>
</dbReference>
<dbReference type="PATRIC" id="fig|1423.173.peg.4336"/>
<dbReference type="Gene3D" id="3.40.50.1360">
    <property type="match status" value="1"/>
</dbReference>
<dbReference type="FunFam" id="3.40.50.1360:FF:000003">
    <property type="entry name" value="Glucosamine-6-phosphate deaminase"/>
    <property type="match status" value="1"/>
</dbReference>
<feature type="active site" description="For ring-opening step" evidence="4">
    <location>
        <position position="136"/>
    </location>
</feature>
<dbReference type="InterPro" id="IPR004547">
    <property type="entry name" value="Glucosamine6P_isomerase"/>
</dbReference>
<dbReference type="UniPathway" id="UPA00629">
    <property type="reaction ID" value="UER00684"/>
</dbReference>
<proteinExistence type="inferred from homology"/>
<gene>
    <name evidence="4" type="primary">nagB</name>
    <name evidence="6" type="ORF">SC09_contig4orf00697</name>
</gene>
<dbReference type="EC" id="3.5.99.6" evidence="4"/>
<evidence type="ECO:0000259" key="5">
    <source>
        <dbReference type="Pfam" id="PF01182"/>
    </source>
</evidence>
<evidence type="ECO:0000256" key="2">
    <source>
        <dbReference type="ARBA" id="ARBA00022801"/>
    </source>
</evidence>
<organism evidence="6 7">
    <name type="scientific">Bacillus subtilis</name>
    <dbReference type="NCBI Taxonomy" id="1423"/>
    <lineage>
        <taxon>Bacteria</taxon>
        <taxon>Bacillati</taxon>
        <taxon>Bacillota</taxon>
        <taxon>Bacilli</taxon>
        <taxon>Bacillales</taxon>
        <taxon>Bacillaceae</taxon>
        <taxon>Bacillus</taxon>
    </lineage>
</organism>
<feature type="active site" description="Proton acceptor; for enolization step" evidence="4">
    <location>
        <position position="67"/>
    </location>
</feature>
<dbReference type="CDD" id="cd01399">
    <property type="entry name" value="GlcN6P_deaminase"/>
    <property type="match status" value="1"/>
</dbReference>
<evidence type="ECO:0000256" key="3">
    <source>
        <dbReference type="ARBA" id="ARBA00023277"/>
    </source>
</evidence>
<dbReference type="Proteomes" id="UP000032247">
    <property type="component" value="Unassembled WGS sequence"/>
</dbReference>
<feature type="active site" description="For ring-opening step" evidence="4">
    <location>
        <position position="143"/>
    </location>
</feature>
<feature type="domain" description="Glucosamine/galactosamine-6-phosphate isomerase" evidence="5">
    <location>
        <begin position="9"/>
        <end position="228"/>
    </location>
</feature>
<dbReference type="GO" id="GO:0006046">
    <property type="term" value="P:N-acetylglucosamine catabolic process"/>
    <property type="evidence" value="ECO:0007669"/>
    <property type="project" value="UniProtKB-UniRule"/>
</dbReference>
<dbReference type="GO" id="GO:0004342">
    <property type="term" value="F:glucosamine-6-phosphate deaminase activity"/>
    <property type="evidence" value="ECO:0007669"/>
    <property type="project" value="UniProtKB-UniRule"/>
</dbReference>
<dbReference type="GO" id="GO:0016853">
    <property type="term" value="F:isomerase activity"/>
    <property type="evidence" value="ECO:0007669"/>
    <property type="project" value="UniProtKB-KW"/>
</dbReference>
<dbReference type="GO" id="GO:0042802">
    <property type="term" value="F:identical protein binding"/>
    <property type="evidence" value="ECO:0007669"/>
    <property type="project" value="TreeGrafter"/>
</dbReference>
<dbReference type="NCBIfam" id="TIGR00502">
    <property type="entry name" value="nagB"/>
    <property type="match status" value="1"/>
</dbReference>
<dbReference type="EMBL" id="JXBC01000013">
    <property type="protein sequence ID" value="KIU05791.1"/>
    <property type="molecule type" value="Genomic_DNA"/>
</dbReference>
<keyword evidence="2 4" id="KW-0378">Hydrolase</keyword>
<dbReference type="GO" id="GO:0005975">
    <property type="term" value="P:carbohydrate metabolic process"/>
    <property type="evidence" value="ECO:0007669"/>
    <property type="project" value="InterPro"/>
</dbReference>
<comment type="pathway">
    <text evidence="4">Amino-sugar metabolism; N-acetylneuraminate degradation; D-fructose 6-phosphate from N-acetylneuraminate: step 5/5.</text>
</comment>
<feature type="active site" description="Proton acceptor; for ring-opening step" evidence="4">
    <location>
        <position position="138"/>
    </location>
</feature>
<dbReference type="InterPro" id="IPR006148">
    <property type="entry name" value="Glc/Gal-6P_isomerase"/>
</dbReference>
<evidence type="ECO:0000256" key="1">
    <source>
        <dbReference type="ARBA" id="ARBA00000644"/>
    </source>
</evidence>
<dbReference type="HAMAP" id="MF_01241">
    <property type="entry name" value="GlcN6P_deamin"/>
    <property type="match status" value="1"/>
</dbReference>
<comment type="function">
    <text evidence="4">Catalyzes the reversible isomerization-deamination of glucosamine 6-phosphate (GlcN6P) to form fructose 6-phosphate (Fru6P) and ammonium ion.</text>
</comment>
<reference evidence="6 7" key="1">
    <citation type="submission" date="2014-12" db="EMBL/GenBank/DDBJ databases">
        <title>Comparative genome analysis of Bacillus coagulans HM-08, Clostridium butyricum HM-68, Bacillus subtilis HM-66 and Bacillus licheniformis BL-09.</title>
        <authorList>
            <person name="Zhang H."/>
        </authorList>
    </citation>
    <scope>NUCLEOTIDE SEQUENCE [LARGE SCALE GENOMIC DNA]</scope>
    <source>
        <strain evidence="6 7">HM-66</strain>
    </source>
</reference>
<evidence type="ECO:0000313" key="7">
    <source>
        <dbReference type="Proteomes" id="UP000032247"/>
    </source>
</evidence>
<dbReference type="PANTHER" id="PTHR11280">
    <property type="entry name" value="GLUCOSAMINE-6-PHOSPHATE ISOMERASE"/>
    <property type="match status" value="1"/>
</dbReference>
<keyword evidence="6" id="KW-0413">Isomerase</keyword>
<dbReference type="GO" id="GO:0006043">
    <property type="term" value="P:glucosamine catabolic process"/>
    <property type="evidence" value="ECO:0007669"/>
    <property type="project" value="TreeGrafter"/>
</dbReference>
<dbReference type="Pfam" id="PF01182">
    <property type="entry name" value="Glucosamine_iso"/>
    <property type="match status" value="1"/>
</dbReference>
<dbReference type="RefSeq" id="WP_043858761.1">
    <property type="nucleotide sequence ID" value="NZ_CP197656.1"/>
</dbReference>
<dbReference type="SUPFAM" id="SSF100950">
    <property type="entry name" value="NagB/RpiA/CoA transferase-like"/>
    <property type="match status" value="1"/>
</dbReference>